<gene>
    <name evidence="1" type="ORF">OLMES_0056</name>
</gene>
<dbReference type="KEGG" id="ome:OLMES_0056"/>
<dbReference type="OrthoDB" id="6195999at2"/>
<name>A0A1Y0I3R5_9GAMM</name>
<accession>A0A1Y0I3R5</accession>
<keyword evidence="2" id="KW-1185">Reference proteome</keyword>
<organism evidence="1 2">
    <name type="scientific">Oleiphilus messinensis</name>
    <dbReference type="NCBI Taxonomy" id="141451"/>
    <lineage>
        <taxon>Bacteria</taxon>
        <taxon>Pseudomonadati</taxon>
        <taxon>Pseudomonadota</taxon>
        <taxon>Gammaproteobacteria</taxon>
        <taxon>Oceanospirillales</taxon>
        <taxon>Oleiphilaceae</taxon>
        <taxon>Oleiphilus</taxon>
    </lineage>
</organism>
<proteinExistence type="predicted"/>
<dbReference type="AlphaFoldDB" id="A0A1Y0I3R5"/>
<dbReference type="EMBL" id="CP021425">
    <property type="protein sequence ID" value="ARU54165.1"/>
    <property type="molecule type" value="Genomic_DNA"/>
</dbReference>
<protein>
    <submittedName>
        <fullName evidence="1">Uncharacterized protein</fullName>
    </submittedName>
</protein>
<reference evidence="1 2" key="1">
    <citation type="submission" date="2017-05" db="EMBL/GenBank/DDBJ databases">
        <title>Genomic insights into alkan degradation activity of Oleiphilus messinensis.</title>
        <authorList>
            <person name="Kozyavkin S.A."/>
            <person name="Slesarev A.I."/>
            <person name="Golyshin P.N."/>
            <person name="Korzhenkov A."/>
            <person name="Golyshina O.N."/>
            <person name="Toshchakov S.V."/>
        </authorList>
    </citation>
    <scope>NUCLEOTIDE SEQUENCE [LARGE SCALE GENOMIC DNA]</scope>
    <source>
        <strain evidence="1 2">ME102</strain>
    </source>
</reference>
<sequence>MSSATIADALREFLTLNELLDNAYWETSTLAHKDFVYDIISILHHELSELNKLSIQDHHYPYEIITEGIRHLKAKLESLSDQSENIVLRTSSRLDLHESITEVVKILDQQNHSSGDFK</sequence>
<dbReference type="Proteomes" id="UP000196027">
    <property type="component" value="Chromosome"/>
</dbReference>
<evidence type="ECO:0000313" key="1">
    <source>
        <dbReference type="EMBL" id="ARU54165.1"/>
    </source>
</evidence>
<evidence type="ECO:0000313" key="2">
    <source>
        <dbReference type="Proteomes" id="UP000196027"/>
    </source>
</evidence>
<dbReference type="RefSeq" id="WP_087459397.1">
    <property type="nucleotide sequence ID" value="NZ_CP021425.1"/>
</dbReference>